<dbReference type="Pfam" id="PF13205">
    <property type="entry name" value="Big_5"/>
    <property type="match status" value="5"/>
</dbReference>
<name>A0A7X4YXQ8_9BACL</name>
<evidence type="ECO:0000313" key="3">
    <source>
        <dbReference type="EMBL" id="NBC73566.1"/>
    </source>
</evidence>
<protein>
    <recommendedName>
        <fullName evidence="2">SLH domain-containing protein</fullName>
    </recommendedName>
</protein>
<dbReference type="Pfam" id="PF13753">
    <property type="entry name" value="SWM_repeat"/>
    <property type="match status" value="4"/>
</dbReference>
<feature type="domain" description="SLH" evidence="2">
    <location>
        <begin position="1406"/>
        <end position="1467"/>
    </location>
</feature>
<evidence type="ECO:0000256" key="1">
    <source>
        <dbReference type="ARBA" id="ARBA00022729"/>
    </source>
</evidence>
<dbReference type="Proteomes" id="UP000558113">
    <property type="component" value="Unassembled WGS sequence"/>
</dbReference>
<feature type="domain" description="SLH" evidence="2">
    <location>
        <begin position="1336"/>
        <end position="1399"/>
    </location>
</feature>
<accession>A0A7X4YXQ8</accession>
<dbReference type="InterPro" id="IPR028059">
    <property type="entry name" value="SWM_rpt"/>
</dbReference>
<dbReference type="InterPro" id="IPR001119">
    <property type="entry name" value="SLH_dom"/>
</dbReference>
<reference evidence="3 4" key="1">
    <citation type="submission" date="2020-01" db="EMBL/GenBank/DDBJ databases">
        <title>Paenibacillus soybeanensis sp. nov. isolated from the nodules of soybean (Glycine max(L.) Merr).</title>
        <authorList>
            <person name="Wang H."/>
        </authorList>
    </citation>
    <scope>NUCLEOTIDE SEQUENCE [LARGE SCALE GENOMIC DNA]</scope>
    <source>
        <strain evidence="3 4">DSM 23054</strain>
    </source>
</reference>
<dbReference type="Pfam" id="PF00395">
    <property type="entry name" value="SLH"/>
    <property type="match status" value="3"/>
</dbReference>
<dbReference type="RefSeq" id="WP_161705727.1">
    <property type="nucleotide sequence ID" value="NZ_JAAAMU010000037.1"/>
</dbReference>
<keyword evidence="4" id="KW-1185">Reference proteome</keyword>
<dbReference type="InterPro" id="IPR051465">
    <property type="entry name" value="Cell_Envelope_Struct_Comp"/>
</dbReference>
<organism evidence="3 4">
    <name type="scientific">Paenibacillus sacheonensis</name>
    <dbReference type="NCBI Taxonomy" id="742054"/>
    <lineage>
        <taxon>Bacteria</taxon>
        <taxon>Bacillati</taxon>
        <taxon>Bacillota</taxon>
        <taxon>Bacilli</taxon>
        <taxon>Bacillales</taxon>
        <taxon>Paenibacillaceae</taxon>
        <taxon>Paenibacillus</taxon>
    </lineage>
</organism>
<dbReference type="EMBL" id="JAAAMU010000037">
    <property type="protein sequence ID" value="NBC73566.1"/>
    <property type="molecule type" value="Genomic_DNA"/>
</dbReference>
<dbReference type="PANTHER" id="PTHR43308">
    <property type="entry name" value="OUTER MEMBRANE PROTEIN ALPHA-RELATED"/>
    <property type="match status" value="1"/>
</dbReference>
<gene>
    <name evidence="3" type="ORF">GT003_31895</name>
</gene>
<evidence type="ECO:0000313" key="4">
    <source>
        <dbReference type="Proteomes" id="UP000558113"/>
    </source>
</evidence>
<proteinExistence type="predicted"/>
<dbReference type="InterPro" id="IPR032812">
    <property type="entry name" value="SbsA_Ig"/>
</dbReference>
<keyword evidence="1" id="KW-0732">Signal</keyword>
<dbReference type="PANTHER" id="PTHR43308:SF5">
    <property type="entry name" value="S-LAYER PROTEIN _ PEPTIDOGLYCAN ENDO-BETA-N-ACETYLGLUCOSAMINIDASE"/>
    <property type="match status" value="1"/>
</dbReference>
<dbReference type="OrthoDB" id="2675126at2"/>
<dbReference type="Gene3D" id="2.60.40.1220">
    <property type="match status" value="3"/>
</dbReference>
<dbReference type="InterPro" id="IPR014755">
    <property type="entry name" value="Cu-Rt/internalin_Ig-like"/>
</dbReference>
<feature type="domain" description="SLH" evidence="2">
    <location>
        <begin position="1275"/>
        <end position="1335"/>
    </location>
</feature>
<dbReference type="InterPro" id="IPR011801">
    <property type="entry name" value="Swm_rep_I_cyn"/>
</dbReference>
<dbReference type="NCBIfam" id="TIGR02059">
    <property type="entry name" value="swm_rep_I"/>
    <property type="match status" value="4"/>
</dbReference>
<evidence type="ECO:0000259" key="2">
    <source>
        <dbReference type="PROSITE" id="PS51272"/>
    </source>
</evidence>
<comment type="caution">
    <text evidence="3">The sequence shown here is derived from an EMBL/GenBank/DDBJ whole genome shotgun (WGS) entry which is preliminary data.</text>
</comment>
<sequence>MVRNRKQVSFVIAVIMVLQIALGGLTAKPVSVKAASSGPVISSMSPSANATNVRTDDKLVLAFDENVRKGTGSATIQIRKQLDNDVFESYVVSSDDKVTVGTGANRNVVTISPSKSFALNTSYYVTIDAGAFANEGNNENFAGLTSAVGWRFSTIASTDTTPPALNSFLPAHRSTAGIATSLTLNFNEPVYASNGNITVTNVNQPSDEQNISVNSVGVSGSSTTRITVALPSTLQGSSEYSVNVPSGAFQDAAGNAFTGISSSQWHFTTTAPPLGTPVLQPADNAYAVKVGANLILSFPRKVAANAGSIRINKIADNSTVQTISVNSDRVTYAPNGNGTDVTINPIDDLAPNTGFYVLIDGGAFKDASDPSLVYQGISDARTWSFVTDPGDDRTAPTLLADRKPLSAQATQTPELELNFSEPVYPGTGNITIRSYPSGSVFAAIPVTSSSVSGGGTAKITVANLDKSYVNNATYYIEIGGQAFSDAKGNYFSGITGSSEWRFTVTQDSEKPILVLQLPANAEQNVALQGTRLEATFSEPIMLGSGALVNVKQVSSSSSGTPLSTTLSVDPTNNRKLLIAVNGTMTANTDYYVEMAAGTVTDLAGNMFDGILNQYQWKFRTSNSTSGAPTVTKAELVGTIKVAITFNENLDTSTAAKPLPANFYVTVNGAGRAVTNVAISGQVVTLTLASAVAYGQTVKVSYSAGTSPIKDLSGTEAANFSDVSVSNVLDTTAPYQVSGSLSGNSILVTFSEELASVSPYAYSQFSVTINGSSRSVTSISSSGSIVFLTYSGTSATVGQTVSVSYYSGSYPLKDLAGNALYSFSSFYLQNGQDQKAPILQSVNAAGSLVTLTYDEALNTGLTPPASAFYVTVNGTTRSVYNVTVSGAQVLLTISSALSTGDSVLVSYLGGSPALTDLGGNAAPSFSSTPANGGSSSSLGLNGIIAKGSTITVNFSTALSSSYVPTISQFAVKVNDTSRPILNTAINGAAVVLTLYTPVAIGDTVKVSYSSSGYGPRSVSGVLPASFSDSNAANQTTWSDNANGDFEQAAGGGLGIKTSVATTSSAVSPAGLPVRQYALSSEKVTNAYNMIRSVGGMAPRVVFTVPNTESAAMVALPLGALEDAKKLTSNASIGVIYKSVTYDIPLSALNFTQLAQMMNAGSAVGQLIVSIDTNASSLATSLNTQLSNTGAQVLVSPISFQLAVTNNGVTKAVDNLSAYVTRSITSSAVLDGKQTAVVWLDPQAGKLSYVPTQVTQANNQSVITFKRKGNGVYAVVKGGVNYTDLKNHWARNDIQLLANKYIVEGNTLTNFAPNKAITRGEFAMFIAKGLGLTGDRAASAKFKDVNTSTSLAAYIGAAATAGIIQGMTDGNFKPNNPVTREEMATMMIRAAAAAGVQITLQGTAVTTLKKFSDRGKIGTWAQNDVAKAVQVSIISGQSATSFGGKNKATRAEAAVMVKRLLSYVDFLDI</sequence>
<dbReference type="PROSITE" id="PS51272">
    <property type="entry name" value="SLH"/>
    <property type="match status" value="3"/>
</dbReference>